<feature type="region of interest" description="Disordered" evidence="1">
    <location>
        <begin position="1"/>
        <end position="28"/>
    </location>
</feature>
<proteinExistence type="predicted"/>
<feature type="region of interest" description="Disordered" evidence="1">
    <location>
        <begin position="43"/>
        <end position="76"/>
    </location>
</feature>
<keyword evidence="3" id="KW-1185">Reference proteome</keyword>
<gene>
    <name evidence="2" type="ORF">HAX54_031964</name>
</gene>
<dbReference type="EMBL" id="JACEIK010004056">
    <property type="protein sequence ID" value="MCD9644006.1"/>
    <property type="molecule type" value="Genomic_DNA"/>
</dbReference>
<name>A0ABS8V9X8_DATST</name>
<comment type="caution">
    <text evidence="2">The sequence shown here is derived from an EMBL/GenBank/DDBJ whole genome shotgun (WGS) entry which is preliminary data.</text>
</comment>
<reference evidence="2 3" key="1">
    <citation type="journal article" date="2021" name="BMC Genomics">
        <title>Datura genome reveals duplications of psychoactive alkaloid biosynthetic genes and high mutation rate following tissue culture.</title>
        <authorList>
            <person name="Rajewski A."/>
            <person name="Carter-House D."/>
            <person name="Stajich J."/>
            <person name="Litt A."/>
        </authorList>
    </citation>
    <scope>NUCLEOTIDE SEQUENCE [LARGE SCALE GENOMIC DNA]</scope>
    <source>
        <strain evidence="2">AR-01</strain>
    </source>
</reference>
<evidence type="ECO:0000313" key="3">
    <source>
        <dbReference type="Proteomes" id="UP000823775"/>
    </source>
</evidence>
<accession>A0ABS8V9X8</accession>
<protein>
    <submittedName>
        <fullName evidence="2">Uncharacterized protein</fullName>
    </submittedName>
</protein>
<sequence length="76" mass="7902">MAWLTGHQGPDSDGDNHQTIDGPSLGPSLGFWVQGLTVDLTDHQRSDGPSLLPSNGGFKPVFLDKGDGTNDEPSGG</sequence>
<evidence type="ECO:0000313" key="2">
    <source>
        <dbReference type="EMBL" id="MCD9644006.1"/>
    </source>
</evidence>
<organism evidence="2 3">
    <name type="scientific">Datura stramonium</name>
    <name type="common">Jimsonweed</name>
    <name type="synonym">Common thornapple</name>
    <dbReference type="NCBI Taxonomy" id="4076"/>
    <lineage>
        <taxon>Eukaryota</taxon>
        <taxon>Viridiplantae</taxon>
        <taxon>Streptophyta</taxon>
        <taxon>Embryophyta</taxon>
        <taxon>Tracheophyta</taxon>
        <taxon>Spermatophyta</taxon>
        <taxon>Magnoliopsida</taxon>
        <taxon>eudicotyledons</taxon>
        <taxon>Gunneridae</taxon>
        <taxon>Pentapetalae</taxon>
        <taxon>asterids</taxon>
        <taxon>lamiids</taxon>
        <taxon>Solanales</taxon>
        <taxon>Solanaceae</taxon>
        <taxon>Solanoideae</taxon>
        <taxon>Datureae</taxon>
        <taxon>Datura</taxon>
    </lineage>
</organism>
<evidence type="ECO:0000256" key="1">
    <source>
        <dbReference type="SAM" id="MobiDB-lite"/>
    </source>
</evidence>
<dbReference type="Proteomes" id="UP000823775">
    <property type="component" value="Unassembled WGS sequence"/>
</dbReference>